<dbReference type="InterPro" id="IPR020904">
    <property type="entry name" value="Sc_DH/Rdtase_CS"/>
</dbReference>
<evidence type="ECO:0000313" key="3">
    <source>
        <dbReference type="EMBL" id="KAF9447564.1"/>
    </source>
</evidence>
<comment type="similarity">
    <text evidence="1">Belongs to the short-chain dehydrogenases/reductases (SDR) family.</text>
</comment>
<name>A0A9P6C3K8_9AGAR</name>
<dbReference type="PRINTS" id="PR00081">
    <property type="entry name" value="GDHRDH"/>
</dbReference>
<dbReference type="Pfam" id="PF13561">
    <property type="entry name" value="adh_short_C2"/>
    <property type="match status" value="1"/>
</dbReference>
<comment type="caution">
    <text evidence="3">The sequence shown here is derived from an EMBL/GenBank/DDBJ whole genome shotgun (WGS) entry which is preliminary data.</text>
</comment>
<dbReference type="FunFam" id="3.40.50.720:FF:000084">
    <property type="entry name" value="Short-chain dehydrogenase reductase"/>
    <property type="match status" value="1"/>
</dbReference>
<dbReference type="GO" id="GO:0048038">
    <property type="term" value="F:quinone binding"/>
    <property type="evidence" value="ECO:0007669"/>
    <property type="project" value="TreeGrafter"/>
</dbReference>
<organism evidence="3 4">
    <name type="scientific">Macrolepiota fuliginosa MF-IS2</name>
    <dbReference type="NCBI Taxonomy" id="1400762"/>
    <lineage>
        <taxon>Eukaryota</taxon>
        <taxon>Fungi</taxon>
        <taxon>Dikarya</taxon>
        <taxon>Basidiomycota</taxon>
        <taxon>Agaricomycotina</taxon>
        <taxon>Agaricomycetes</taxon>
        <taxon>Agaricomycetidae</taxon>
        <taxon>Agaricales</taxon>
        <taxon>Agaricineae</taxon>
        <taxon>Agaricaceae</taxon>
        <taxon>Macrolepiota</taxon>
    </lineage>
</organism>
<keyword evidence="4" id="KW-1185">Reference proteome</keyword>
<sequence length="243" mass="25740">MSNTRVAIVTGAAQGIGRAIAIRLADDGLDVAVNDLEAQRASLEEVQAIISAKGRRAFIFTGDVSDEPTVKSLVDSVVKALGGVDVMVANAGICFAKSVLDTTVEDWDRIFRINARSVFLSYKYAALQMIKQAAPVLGAYSGTKAAVRSITQAAALEWGAHGITVNCYAPGATDTPMTRALGEQFGTTSEVLFAEESKKTACGYIGKPSDMAAFVSYLASEESHFMTGVIGQWVTINGGRQFE</sequence>
<reference evidence="3" key="1">
    <citation type="submission" date="2020-11" db="EMBL/GenBank/DDBJ databases">
        <authorList>
            <consortium name="DOE Joint Genome Institute"/>
            <person name="Ahrendt S."/>
            <person name="Riley R."/>
            <person name="Andreopoulos W."/>
            <person name="Labutti K."/>
            <person name="Pangilinan J."/>
            <person name="Ruiz-Duenas F.J."/>
            <person name="Barrasa J.M."/>
            <person name="Sanchez-Garcia M."/>
            <person name="Camarero S."/>
            <person name="Miyauchi S."/>
            <person name="Serrano A."/>
            <person name="Linde D."/>
            <person name="Babiker R."/>
            <person name="Drula E."/>
            <person name="Ayuso-Fernandez I."/>
            <person name="Pacheco R."/>
            <person name="Padilla G."/>
            <person name="Ferreira P."/>
            <person name="Barriuso J."/>
            <person name="Kellner H."/>
            <person name="Castanera R."/>
            <person name="Alfaro M."/>
            <person name="Ramirez L."/>
            <person name="Pisabarro A.G."/>
            <person name="Kuo A."/>
            <person name="Tritt A."/>
            <person name="Lipzen A."/>
            <person name="He G."/>
            <person name="Yan M."/>
            <person name="Ng V."/>
            <person name="Cullen D."/>
            <person name="Martin F."/>
            <person name="Rosso M.-N."/>
            <person name="Henrissat B."/>
            <person name="Hibbett D."/>
            <person name="Martinez A.T."/>
            <person name="Grigoriev I.V."/>
        </authorList>
    </citation>
    <scope>NUCLEOTIDE SEQUENCE</scope>
    <source>
        <strain evidence="3">MF-IS2</strain>
    </source>
</reference>
<gene>
    <name evidence="3" type="ORF">P691DRAFT_782233</name>
</gene>
<dbReference type="SUPFAM" id="SSF51735">
    <property type="entry name" value="NAD(P)-binding Rossmann-fold domains"/>
    <property type="match status" value="1"/>
</dbReference>
<dbReference type="GO" id="GO:0016616">
    <property type="term" value="F:oxidoreductase activity, acting on the CH-OH group of donors, NAD or NADP as acceptor"/>
    <property type="evidence" value="ECO:0007669"/>
    <property type="project" value="TreeGrafter"/>
</dbReference>
<accession>A0A9P6C3K8</accession>
<keyword evidence="2" id="KW-0521">NADP</keyword>
<dbReference type="PANTHER" id="PTHR42760:SF121">
    <property type="entry name" value="3-OXOACYL-(ACYL-CARRIER-PROTEIN) REDUCTASE"/>
    <property type="match status" value="1"/>
</dbReference>
<dbReference type="Proteomes" id="UP000807342">
    <property type="component" value="Unassembled WGS sequence"/>
</dbReference>
<dbReference type="AlphaFoldDB" id="A0A9P6C3K8"/>
<dbReference type="EMBL" id="MU151194">
    <property type="protein sequence ID" value="KAF9447564.1"/>
    <property type="molecule type" value="Genomic_DNA"/>
</dbReference>
<dbReference type="InterPro" id="IPR036291">
    <property type="entry name" value="NAD(P)-bd_dom_sf"/>
</dbReference>
<proteinExistence type="inferred from homology"/>
<dbReference type="OrthoDB" id="498125at2759"/>
<evidence type="ECO:0000256" key="2">
    <source>
        <dbReference type="ARBA" id="ARBA00022857"/>
    </source>
</evidence>
<dbReference type="PRINTS" id="PR00080">
    <property type="entry name" value="SDRFAMILY"/>
</dbReference>
<evidence type="ECO:0000256" key="1">
    <source>
        <dbReference type="ARBA" id="ARBA00006484"/>
    </source>
</evidence>
<dbReference type="InterPro" id="IPR002347">
    <property type="entry name" value="SDR_fam"/>
</dbReference>
<protein>
    <submittedName>
        <fullName evidence="3">Acetoin reductase family protein</fullName>
    </submittedName>
</protein>
<dbReference type="PROSITE" id="PS00061">
    <property type="entry name" value="ADH_SHORT"/>
    <property type="match status" value="1"/>
</dbReference>
<evidence type="ECO:0000313" key="4">
    <source>
        <dbReference type="Proteomes" id="UP000807342"/>
    </source>
</evidence>
<dbReference type="Gene3D" id="3.40.50.720">
    <property type="entry name" value="NAD(P)-binding Rossmann-like Domain"/>
    <property type="match status" value="1"/>
</dbReference>
<dbReference type="GO" id="GO:0006633">
    <property type="term" value="P:fatty acid biosynthetic process"/>
    <property type="evidence" value="ECO:0007669"/>
    <property type="project" value="TreeGrafter"/>
</dbReference>
<dbReference type="PANTHER" id="PTHR42760">
    <property type="entry name" value="SHORT-CHAIN DEHYDROGENASES/REDUCTASES FAMILY MEMBER"/>
    <property type="match status" value="1"/>
</dbReference>